<evidence type="ECO:0000313" key="2">
    <source>
        <dbReference type="Proteomes" id="UP000494163"/>
    </source>
</evidence>
<reference evidence="1 2" key="1">
    <citation type="submission" date="2015-08" db="EMBL/GenBank/DDBJ databases">
        <title>Ancestral chromatin configuration constrains chromatin evolution on differentiating sex chromosomes in Drosophila.</title>
        <authorList>
            <person name="Zhou Q."/>
            <person name="Bachtrog D."/>
        </authorList>
    </citation>
    <scope>NUCLEOTIDE SEQUENCE [LARGE SCALE GENOMIC DNA]</scope>
    <source>
        <tissue evidence="1">Whole larvae</tissue>
    </source>
</reference>
<accession>A0A0M4EAN6</accession>
<name>A0A0M4EAN6_DROBS</name>
<protein>
    <submittedName>
        <fullName evidence="1">Maker484</fullName>
    </submittedName>
</protein>
<keyword evidence="2" id="KW-1185">Reference proteome</keyword>
<evidence type="ECO:0000313" key="1">
    <source>
        <dbReference type="EMBL" id="ALC39476.1"/>
    </source>
</evidence>
<dbReference type="Proteomes" id="UP000494163">
    <property type="component" value="Chromosome 2L"/>
</dbReference>
<organism evidence="1 2">
    <name type="scientific">Drosophila busckii</name>
    <name type="common">Fruit fly</name>
    <dbReference type="NCBI Taxonomy" id="30019"/>
    <lineage>
        <taxon>Eukaryota</taxon>
        <taxon>Metazoa</taxon>
        <taxon>Ecdysozoa</taxon>
        <taxon>Arthropoda</taxon>
        <taxon>Hexapoda</taxon>
        <taxon>Insecta</taxon>
        <taxon>Pterygota</taxon>
        <taxon>Neoptera</taxon>
        <taxon>Endopterygota</taxon>
        <taxon>Diptera</taxon>
        <taxon>Brachycera</taxon>
        <taxon>Muscomorpha</taxon>
        <taxon>Ephydroidea</taxon>
        <taxon>Drosophilidae</taxon>
        <taxon>Drosophila</taxon>
    </lineage>
</organism>
<gene>
    <name evidence="1" type="ORF">Dbus_chr2Lg1561</name>
</gene>
<sequence>MCCNPGGFCGMPAGIQCTNFCFKHWTGCASGICCRTSCSPCCPPYKGCCGGPRWANC</sequence>
<dbReference type="AlphaFoldDB" id="A0A0M4EAN6"/>
<dbReference type="EMBL" id="CP012523">
    <property type="protein sequence ID" value="ALC39476.1"/>
    <property type="molecule type" value="Genomic_DNA"/>
</dbReference>
<proteinExistence type="predicted"/>